<feature type="transmembrane region" description="Helical" evidence="7">
    <location>
        <begin position="18"/>
        <end position="38"/>
    </location>
</feature>
<keyword evidence="4 7" id="KW-0812">Transmembrane</keyword>
<comment type="subcellular location">
    <subcellularLocation>
        <location evidence="1">Membrane</location>
        <topology evidence="1">Multi-pass membrane protein</topology>
    </subcellularLocation>
</comment>
<dbReference type="Pfam" id="PF16913">
    <property type="entry name" value="PUNUT"/>
    <property type="match status" value="1"/>
</dbReference>
<keyword evidence="9" id="KW-1185">Reference proteome</keyword>
<evidence type="ECO:0000256" key="5">
    <source>
        <dbReference type="ARBA" id="ARBA00022989"/>
    </source>
</evidence>
<dbReference type="PANTHER" id="PTHR31376:SF105">
    <property type="entry name" value="PURINE PERMEASE-RELATED"/>
    <property type="match status" value="1"/>
</dbReference>
<evidence type="ECO:0000313" key="9">
    <source>
        <dbReference type="Proteomes" id="UP001412067"/>
    </source>
</evidence>
<keyword evidence="6 7" id="KW-0472">Membrane</keyword>
<dbReference type="EMBL" id="JBBWWR010000007">
    <property type="protein sequence ID" value="KAK8964330.1"/>
    <property type="molecule type" value="Genomic_DNA"/>
</dbReference>
<proteinExistence type="inferred from homology"/>
<comment type="caution">
    <text evidence="8">The sequence shown here is derived from an EMBL/GenBank/DDBJ whole genome shotgun (WGS) entry which is preliminary data.</text>
</comment>
<dbReference type="Proteomes" id="UP001412067">
    <property type="component" value="Unassembled WGS sequence"/>
</dbReference>
<evidence type="ECO:0000256" key="6">
    <source>
        <dbReference type="ARBA" id="ARBA00023136"/>
    </source>
</evidence>
<gene>
    <name evidence="8" type="primary">PUP3</name>
    <name evidence="8" type="ORF">KSP40_PGU018737</name>
</gene>
<comment type="similarity">
    <text evidence="2">Belongs to the purine permeases (TC 2.A.7.14) family.</text>
</comment>
<reference evidence="8 9" key="1">
    <citation type="journal article" date="2022" name="Nat. Plants">
        <title>Genomes of leafy and leafless Platanthera orchids illuminate the evolution of mycoheterotrophy.</title>
        <authorList>
            <person name="Li M.H."/>
            <person name="Liu K.W."/>
            <person name="Li Z."/>
            <person name="Lu H.C."/>
            <person name="Ye Q.L."/>
            <person name="Zhang D."/>
            <person name="Wang J.Y."/>
            <person name="Li Y.F."/>
            <person name="Zhong Z.M."/>
            <person name="Liu X."/>
            <person name="Yu X."/>
            <person name="Liu D.K."/>
            <person name="Tu X.D."/>
            <person name="Liu B."/>
            <person name="Hao Y."/>
            <person name="Liao X.Y."/>
            <person name="Jiang Y.T."/>
            <person name="Sun W.H."/>
            <person name="Chen J."/>
            <person name="Chen Y.Q."/>
            <person name="Ai Y."/>
            <person name="Zhai J.W."/>
            <person name="Wu S.S."/>
            <person name="Zhou Z."/>
            <person name="Hsiao Y.Y."/>
            <person name="Wu W.L."/>
            <person name="Chen Y.Y."/>
            <person name="Lin Y.F."/>
            <person name="Hsu J.L."/>
            <person name="Li C.Y."/>
            <person name="Wang Z.W."/>
            <person name="Zhao X."/>
            <person name="Zhong W.Y."/>
            <person name="Ma X.K."/>
            <person name="Ma L."/>
            <person name="Huang J."/>
            <person name="Chen G.Z."/>
            <person name="Huang M.Z."/>
            <person name="Huang L."/>
            <person name="Peng D.H."/>
            <person name="Luo Y.B."/>
            <person name="Zou S.Q."/>
            <person name="Chen S.P."/>
            <person name="Lan S."/>
            <person name="Tsai W.C."/>
            <person name="Van de Peer Y."/>
            <person name="Liu Z.J."/>
        </authorList>
    </citation>
    <scope>NUCLEOTIDE SEQUENCE [LARGE SCALE GENOMIC DNA]</scope>
    <source>
        <strain evidence="8">Lor288</strain>
    </source>
</reference>
<dbReference type="PANTHER" id="PTHR31376">
    <property type="entry name" value="OS09G0467300 PROTEIN-RELATED"/>
    <property type="match status" value="1"/>
</dbReference>
<evidence type="ECO:0000313" key="8">
    <source>
        <dbReference type="EMBL" id="KAK8964330.1"/>
    </source>
</evidence>
<protein>
    <submittedName>
        <fullName evidence="8">Purine permease 3</fullName>
    </submittedName>
</protein>
<keyword evidence="3" id="KW-0813">Transport</keyword>
<feature type="transmembrane region" description="Helical" evidence="7">
    <location>
        <begin position="73"/>
        <end position="91"/>
    </location>
</feature>
<name>A0ABR2MJN7_9ASPA</name>
<feature type="transmembrane region" description="Helical" evidence="7">
    <location>
        <begin position="45"/>
        <end position="67"/>
    </location>
</feature>
<evidence type="ECO:0000256" key="3">
    <source>
        <dbReference type="ARBA" id="ARBA00022448"/>
    </source>
</evidence>
<keyword evidence="5 7" id="KW-1133">Transmembrane helix</keyword>
<accession>A0ABR2MJN7</accession>
<evidence type="ECO:0000256" key="4">
    <source>
        <dbReference type="ARBA" id="ARBA00022692"/>
    </source>
</evidence>
<evidence type="ECO:0000256" key="2">
    <source>
        <dbReference type="ARBA" id="ARBA00006213"/>
    </source>
</evidence>
<organism evidence="8 9">
    <name type="scientific">Platanthera guangdongensis</name>
    <dbReference type="NCBI Taxonomy" id="2320717"/>
    <lineage>
        <taxon>Eukaryota</taxon>
        <taxon>Viridiplantae</taxon>
        <taxon>Streptophyta</taxon>
        <taxon>Embryophyta</taxon>
        <taxon>Tracheophyta</taxon>
        <taxon>Spermatophyta</taxon>
        <taxon>Magnoliopsida</taxon>
        <taxon>Liliopsida</taxon>
        <taxon>Asparagales</taxon>
        <taxon>Orchidaceae</taxon>
        <taxon>Orchidoideae</taxon>
        <taxon>Orchideae</taxon>
        <taxon>Orchidinae</taxon>
        <taxon>Platanthera</taxon>
    </lineage>
</organism>
<evidence type="ECO:0000256" key="7">
    <source>
        <dbReference type="SAM" id="Phobius"/>
    </source>
</evidence>
<evidence type="ECO:0000256" key="1">
    <source>
        <dbReference type="ARBA" id="ARBA00004141"/>
    </source>
</evidence>
<dbReference type="SUPFAM" id="SSF103481">
    <property type="entry name" value="Multidrug resistance efflux transporter EmrE"/>
    <property type="match status" value="1"/>
</dbReference>
<dbReference type="InterPro" id="IPR037185">
    <property type="entry name" value="EmrE-like"/>
</dbReference>
<dbReference type="InterPro" id="IPR030182">
    <property type="entry name" value="PUP_plant"/>
</dbReference>
<sequence length="105" mass="11612">MQAISRESHLFGLGETKYYVVVIFISLLSQCFFLGLVGTINYSSALLGGIALAICIPITEVLAVIFLHEKFDGEKGVSLALAIWGMTSYFYGEYKSYRQNKTIAT</sequence>